<protein>
    <submittedName>
        <fullName evidence="2">Uncharacterized protein</fullName>
    </submittedName>
</protein>
<evidence type="ECO:0000313" key="2">
    <source>
        <dbReference type="EMBL" id="CAK9863843.1"/>
    </source>
</evidence>
<proteinExistence type="predicted"/>
<evidence type="ECO:0000313" key="3">
    <source>
        <dbReference type="Proteomes" id="UP001497522"/>
    </source>
</evidence>
<keyword evidence="3" id="KW-1185">Reference proteome</keyword>
<gene>
    <name evidence="2" type="ORF">CSSPJE1EN2_LOCUS6838</name>
</gene>
<evidence type="ECO:0000256" key="1">
    <source>
        <dbReference type="SAM" id="MobiDB-lite"/>
    </source>
</evidence>
<dbReference type="EMBL" id="OZ023715">
    <property type="protein sequence ID" value="CAK9863843.1"/>
    <property type="molecule type" value="Genomic_DNA"/>
</dbReference>
<feature type="compositionally biased region" description="Pro residues" evidence="1">
    <location>
        <begin position="71"/>
        <end position="81"/>
    </location>
</feature>
<dbReference type="Proteomes" id="UP001497522">
    <property type="component" value="Chromosome 14"/>
</dbReference>
<accession>A0ABP1AMR0</accession>
<name>A0ABP1AMR0_9BRYO</name>
<reference evidence="2" key="1">
    <citation type="submission" date="2024-03" db="EMBL/GenBank/DDBJ databases">
        <authorList>
            <consortium name="ELIXIR-Norway"/>
            <consortium name="Elixir Norway"/>
        </authorList>
    </citation>
    <scope>NUCLEOTIDE SEQUENCE</scope>
</reference>
<feature type="region of interest" description="Disordered" evidence="1">
    <location>
        <begin position="66"/>
        <end position="86"/>
    </location>
</feature>
<organism evidence="2 3">
    <name type="scientific">Sphagnum jensenii</name>
    <dbReference type="NCBI Taxonomy" id="128206"/>
    <lineage>
        <taxon>Eukaryota</taxon>
        <taxon>Viridiplantae</taxon>
        <taxon>Streptophyta</taxon>
        <taxon>Embryophyta</taxon>
        <taxon>Bryophyta</taxon>
        <taxon>Sphagnophytina</taxon>
        <taxon>Sphagnopsida</taxon>
        <taxon>Sphagnales</taxon>
        <taxon>Sphagnaceae</taxon>
        <taxon>Sphagnum</taxon>
    </lineage>
</organism>
<sequence>MSCDAREGREFDSEWVGYELSKAIDGQYLCNCAITVSCKRGMPMVYVSMQHNQLLNLENSACWQSQQNPPGSLPLPPPQGFHPPVGIGALHHPGAGGHLSRWYMASSNATKCAQ</sequence>